<name>A0A8J7KZB8_9ACTN</name>
<comment type="caution">
    <text evidence="1">The sequence shown here is derived from an EMBL/GenBank/DDBJ whole genome shotgun (WGS) entry which is preliminary data.</text>
</comment>
<dbReference type="RefSeq" id="WP_197007210.1">
    <property type="nucleotide sequence ID" value="NZ_BONS01000047.1"/>
</dbReference>
<reference evidence="1" key="1">
    <citation type="submission" date="2020-11" db="EMBL/GenBank/DDBJ databases">
        <title>Sequencing the genomes of 1000 actinobacteria strains.</title>
        <authorList>
            <person name="Klenk H.-P."/>
        </authorList>
    </citation>
    <scope>NUCLEOTIDE SEQUENCE</scope>
    <source>
        <strain evidence="1">DSM 45356</strain>
    </source>
</reference>
<protein>
    <submittedName>
        <fullName evidence="1">Uncharacterized protein</fullName>
    </submittedName>
</protein>
<keyword evidence="2" id="KW-1185">Reference proteome</keyword>
<dbReference type="AlphaFoldDB" id="A0A8J7KZB8"/>
<accession>A0A8J7KZB8</accession>
<organism evidence="1 2">
    <name type="scientific">Longispora fulva</name>
    <dbReference type="NCBI Taxonomy" id="619741"/>
    <lineage>
        <taxon>Bacteria</taxon>
        <taxon>Bacillati</taxon>
        <taxon>Actinomycetota</taxon>
        <taxon>Actinomycetes</taxon>
        <taxon>Micromonosporales</taxon>
        <taxon>Micromonosporaceae</taxon>
        <taxon>Longispora</taxon>
    </lineage>
</organism>
<evidence type="ECO:0000313" key="2">
    <source>
        <dbReference type="Proteomes" id="UP000622552"/>
    </source>
</evidence>
<sequence>MLVSALGPTSRLAVALRGSEHDGWGLAEHLLASLVDATQATTHAVIQVNSRKRVRPPAPLPRPGARPTRRVVRVADLPGARPVFT</sequence>
<gene>
    <name evidence="1" type="ORF">IW245_006881</name>
</gene>
<dbReference type="EMBL" id="JADOUF010000001">
    <property type="protein sequence ID" value="MBG6140687.1"/>
    <property type="molecule type" value="Genomic_DNA"/>
</dbReference>
<evidence type="ECO:0000313" key="1">
    <source>
        <dbReference type="EMBL" id="MBG6140687.1"/>
    </source>
</evidence>
<dbReference type="Proteomes" id="UP000622552">
    <property type="component" value="Unassembled WGS sequence"/>
</dbReference>
<proteinExistence type="predicted"/>